<name>A0ABY4RKM4_9BACL</name>
<dbReference type="EMBL" id="CP027059">
    <property type="protein sequence ID" value="UQZ82138.1"/>
    <property type="molecule type" value="Genomic_DNA"/>
</dbReference>
<organism evidence="2 3">
    <name type="scientific">Paenibacillus konkukensis</name>
    <dbReference type="NCBI Taxonomy" id="2020716"/>
    <lineage>
        <taxon>Bacteria</taxon>
        <taxon>Bacillati</taxon>
        <taxon>Bacillota</taxon>
        <taxon>Bacilli</taxon>
        <taxon>Bacillales</taxon>
        <taxon>Paenibacillaceae</taxon>
        <taxon>Paenibacillus</taxon>
    </lineage>
</organism>
<dbReference type="InterPro" id="IPR050491">
    <property type="entry name" value="AmpC-like"/>
</dbReference>
<dbReference type="Gene3D" id="3.40.710.10">
    <property type="entry name" value="DD-peptidase/beta-lactamase superfamily"/>
    <property type="match status" value="1"/>
</dbReference>
<protein>
    <submittedName>
        <fullName evidence="2">Penicillin-binding protein 4</fullName>
    </submittedName>
</protein>
<dbReference type="PANTHER" id="PTHR46825">
    <property type="entry name" value="D-ALANYL-D-ALANINE-CARBOXYPEPTIDASE/ENDOPEPTIDASE AMPH"/>
    <property type="match status" value="1"/>
</dbReference>
<sequence length="329" mass="36901">MSIEQRLAELFADYVQEQQYSGTVLVAQHGQVILSGAYGWANREHAVPNRPDTKFRIASISKSFTAMSILWLAERGKLDLGDSVRRYFTCPWLPVKATLHHLLTHTSGIPDFEKLPAFVNGEERSLLRTEDMLALIKDVPLLFEPGKGWSYGNTGYNLLASLIERISEQSYGEFLRSVILEPLGMTSTGSAYSQSIVSGLADGYTKDGAGVLTKARYYEIHNFQGSGSLYSTAEDLLLWDRALYANPIVSGDALARMFRRHAEASPRRHYGYGWSVYDRFRGHGGWLPGCWSKFRQYPEQGLALIMLSNHDFTAENEILDRTGEIALTS</sequence>
<reference evidence="2" key="1">
    <citation type="submission" date="2018-02" db="EMBL/GenBank/DDBJ databases">
        <authorList>
            <person name="Kim S.-K."/>
            <person name="Jung H.-I."/>
            <person name="Lee S.-W."/>
        </authorList>
    </citation>
    <scope>NUCLEOTIDE SEQUENCE</scope>
    <source>
        <strain evidence="2">SK3146</strain>
    </source>
</reference>
<dbReference type="InterPro" id="IPR001466">
    <property type="entry name" value="Beta-lactam-related"/>
</dbReference>
<feature type="domain" description="Beta-lactamase-related" evidence="1">
    <location>
        <begin position="8"/>
        <end position="321"/>
    </location>
</feature>
<dbReference type="SUPFAM" id="SSF56601">
    <property type="entry name" value="beta-lactamase/transpeptidase-like"/>
    <property type="match status" value="1"/>
</dbReference>
<evidence type="ECO:0000313" key="3">
    <source>
        <dbReference type="Proteomes" id="UP001057134"/>
    </source>
</evidence>
<proteinExistence type="predicted"/>
<dbReference type="InterPro" id="IPR012338">
    <property type="entry name" value="Beta-lactam/transpept-like"/>
</dbReference>
<evidence type="ECO:0000259" key="1">
    <source>
        <dbReference type="Pfam" id="PF00144"/>
    </source>
</evidence>
<evidence type="ECO:0000313" key="2">
    <source>
        <dbReference type="EMBL" id="UQZ82138.1"/>
    </source>
</evidence>
<dbReference type="RefSeq" id="WP_249864313.1">
    <property type="nucleotide sequence ID" value="NZ_CP027059.1"/>
</dbReference>
<gene>
    <name evidence="2" type="primary">pbpE_1</name>
    <name evidence="2" type="ORF">SK3146_01295</name>
</gene>
<dbReference type="PANTHER" id="PTHR46825:SF9">
    <property type="entry name" value="BETA-LACTAMASE-RELATED DOMAIN-CONTAINING PROTEIN"/>
    <property type="match status" value="1"/>
</dbReference>
<reference evidence="2" key="2">
    <citation type="journal article" date="2021" name="J Anim Sci Technol">
        <title>Complete genome sequence of Paenibacillus konkukensis sp. nov. SK3146 as a potential probiotic strain.</title>
        <authorList>
            <person name="Jung H.I."/>
            <person name="Park S."/>
            <person name="Niu K.M."/>
            <person name="Lee S.W."/>
            <person name="Kothari D."/>
            <person name="Yi K.J."/>
            <person name="Kim S.K."/>
        </authorList>
    </citation>
    <scope>NUCLEOTIDE SEQUENCE</scope>
    <source>
        <strain evidence="2">SK3146</strain>
    </source>
</reference>
<keyword evidence="3" id="KW-1185">Reference proteome</keyword>
<dbReference type="Proteomes" id="UP001057134">
    <property type="component" value="Chromosome"/>
</dbReference>
<accession>A0ABY4RKM4</accession>
<dbReference type="Pfam" id="PF00144">
    <property type="entry name" value="Beta-lactamase"/>
    <property type="match status" value="1"/>
</dbReference>